<dbReference type="EMBL" id="SNRY01000448">
    <property type="protein sequence ID" value="KAA6340604.1"/>
    <property type="molecule type" value="Genomic_DNA"/>
</dbReference>
<name>A0A5J4S3D5_9ZZZZ</name>
<reference evidence="1" key="1">
    <citation type="submission" date="2019-03" db="EMBL/GenBank/DDBJ databases">
        <title>Single cell metagenomics reveals metabolic interactions within the superorganism composed of flagellate Streblomastix strix and complex community of Bacteroidetes bacteria on its surface.</title>
        <authorList>
            <person name="Treitli S.C."/>
            <person name="Kolisko M."/>
            <person name="Husnik F."/>
            <person name="Keeling P."/>
            <person name="Hampl V."/>
        </authorList>
    </citation>
    <scope>NUCLEOTIDE SEQUENCE</scope>
    <source>
        <strain evidence="1">STM</strain>
    </source>
</reference>
<proteinExistence type="predicted"/>
<sequence>MKQKQIKVKSLRKVMTLVLVFFVSTMANAQSETEVSIGADIVSSYIWRGSDLGGVSVQPGITISRSGLSLTAWGSVGLDNADTKEFDLTLGYTTGGFSAAVTDYWFNDPDNSYFKYAAHSTVHVYEATLGYDFGVFSLSWNTNFAGSDYAKENSKRGYSSYAEAAVPFKLGGYDFSVEAGITPWEGAYADKFVLTNVGIGASKEIKVTDSFTIPAFAKVVANPYAEHVYFVFGVSF</sequence>
<organism evidence="1">
    <name type="scientific">termite gut metagenome</name>
    <dbReference type="NCBI Taxonomy" id="433724"/>
    <lineage>
        <taxon>unclassified sequences</taxon>
        <taxon>metagenomes</taxon>
        <taxon>organismal metagenomes</taxon>
    </lineage>
</organism>
<comment type="caution">
    <text evidence="1">The sequence shown here is derived from an EMBL/GenBank/DDBJ whole genome shotgun (WGS) entry which is preliminary data.</text>
</comment>
<evidence type="ECO:0008006" key="2">
    <source>
        <dbReference type="Google" id="ProtNLM"/>
    </source>
</evidence>
<dbReference type="AlphaFoldDB" id="A0A5J4S3D5"/>
<protein>
    <recommendedName>
        <fullName evidence="2">FrrB</fullName>
    </recommendedName>
</protein>
<accession>A0A5J4S3D5</accession>
<evidence type="ECO:0000313" key="1">
    <source>
        <dbReference type="EMBL" id="KAA6340604.1"/>
    </source>
</evidence>
<gene>
    <name evidence="1" type="ORF">EZS27_011545</name>
</gene>